<reference evidence="3 4" key="1">
    <citation type="submission" date="2019-01" db="EMBL/GenBank/DDBJ databases">
        <title>Lacibacter sp. strain TTM-7.</title>
        <authorList>
            <person name="Chen W.-M."/>
        </authorList>
    </citation>
    <scope>NUCLEOTIDE SEQUENCE [LARGE SCALE GENOMIC DNA]</scope>
    <source>
        <strain evidence="3 4">TTM-7</strain>
    </source>
</reference>
<dbReference type="InterPro" id="IPR013783">
    <property type="entry name" value="Ig-like_fold"/>
</dbReference>
<dbReference type="AlphaFoldDB" id="A0A4Q1CFJ3"/>
<evidence type="ECO:0000256" key="1">
    <source>
        <dbReference type="SAM" id="SignalP"/>
    </source>
</evidence>
<dbReference type="InterPro" id="IPR026444">
    <property type="entry name" value="Secre_tail"/>
</dbReference>
<evidence type="ECO:0000313" key="3">
    <source>
        <dbReference type="EMBL" id="RXK58786.1"/>
    </source>
</evidence>
<dbReference type="Pfam" id="PF18962">
    <property type="entry name" value="Por_Secre_tail"/>
    <property type="match status" value="1"/>
</dbReference>
<dbReference type="RefSeq" id="WP_129131842.1">
    <property type="nucleotide sequence ID" value="NZ_SDHW01000005.1"/>
</dbReference>
<feature type="domain" description="Secretion system C-terminal sorting" evidence="2">
    <location>
        <begin position="185"/>
        <end position="253"/>
    </location>
</feature>
<protein>
    <submittedName>
        <fullName evidence="3">T9SS type A sorting domain-containing protein</fullName>
    </submittedName>
</protein>
<gene>
    <name evidence="3" type="ORF">ESA94_15460</name>
</gene>
<dbReference type="Proteomes" id="UP000290204">
    <property type="component" value="Unassembled WGS sequence"/>
</dbReference>
<keyword evidence="4" id="KW-1185">Reference proteome</keyword>
<comment type="caution">
    <text evidence="3">The sequence shown here is derived from an EMBL/GenBank/DDBJ whole genome shotgun (WGS) entry which is preliminary data.</text>
</comment>
<dbReference type="EMBL" id="SDHW01000005">
    <property type="protein sequence ID" value="RXK58786.1"/>
    <property type="molecule type" value="Genomic_DNA"/>
</dbReference>
<evidence type="ECO:0000313" key="4">
    <source>
        <dbReference type="Proteomes" id="UP000290204"/>
    </source>
</evidence>
<keyword evidence="1" id="KW-0732">Signal</keyword>
<proteinExistence type="predicted"/>
<feature type="signal peptide" evidence="1">
    <location>
        <begin position="1"/>
        <end position="19"/>
    </location>
</feature>
<feature type="chain" id="PRO_5020762380" evidence="1">
    <location>
        <begin position="20"/>
        <end position="254"/>
    </location>
</feature>
<dbReference type="Gene3D" id="2.60.40.10">
    <property type="entry name" value="Immunoglobulins"/>
    <property type="match status" value="1"/>
</dbReference>
<dbReference type="OrthoDB" id="626307at2"/>
<name>A0A4Q1CFJ3_9BACT</name>
<organism evidence="3 4">
    <name type="scientific">Lacibacter luteus</name>
    <dbReference type="NCBI Taxonomy" id="2508719"/>
    <lineage>
        <taxon>Bacteria</taxon>
        <taxon>Pseudomonadati</taxon>
        <taxon>Bacteroidota</taxon>
        <taxon>Chitinophagia</taxon>
        <taxon>Chitinophagales</taxon>
        <taxon>Chitinophagaceae</taxon>
        <taxon>Lacibacter</taxon>
    </lineage>
</organism>
<evidence type="ECO:0000259" key="2">
    <source>
        <dbReference type="Pfam" id="PF18962"/>
    </source>
</evidence>
<sequence length="254" mass="27984">MKKIQLLLLLLFLINLLQAQTITPSVTNSSGLSGVAGNIHFEFSLGESFTTTLSNGMLVTQGVLQPIMIQQGPLPVLGLEFNAKRISNNNVQLDWKTTQEIDNKGFYVERKKENENKFTQLRFVPSVAANGNSSLPLNYTHIDTNNYAGKTYYRLKQEDIDGKFMYSVIRLVNGNNTKLVVLKAWPIPAVGNFNVVVQGIAKQETVQLFDVNGRLVKSVAVQDNVSVTINGLAPGTYILKLSSDAGLVQKVIVQ</sequence>
<accession>A0A4Q1CFJ3</accession>
<dbReference type="NCBIfam" id="TIGR04183">
    <property type="entry name" value="Por_Secre_tail"/>
    <property type="match status" value="1"/>
</dbReference>